<dbReference type="AlphaFoldDB" id="A0A914PC86"/>
<evidence type="ECO:0000313" key="1">
    <source>
        <dbReference type="Proteomes" id="UP000887578"/>
    </source>
</evidence>
<dbReference type="Proteomes" id="UP000887578">
    <property type="component" value="Unplaced"/>
</dbReference>
<dbReference type="WBParaSite" id="PDA_v2.g15783.t1">
    <property type="protein sequence ID" value="PDA_v2.g15783.t1"/>
    <property type="gene ID" value="PDA_v2.g15783"/>
</dbReference>
<evidence type="ECO:0000313" key="2">
    <source>
        <dbReference type="WBParaSite" id="PDA_v2.g15783.t1"/>
    </source>
</evidence>
<sequence>MVLSRSSSKCSFANSKGCKNHEEDVMHQILSRQYVPASLRSRELIKASFPYRTIGTLTYIDAEKKQFGVLVKQEKIDPEALIRSIHKYYSTETEDEKAKTGYDCQTCKFVPKSAVLIGGVYAMLDVSLNKIVRVQVVGIDRDSSPYKLQVHVLDYGMVTDAYQTQLIFLEKHFTEEDYQSAFALTCQLPDTRLLDNAPFPKLENFNIDDHVEVYVLSDEEPCLAVFGSLVTGPNTIPRELFAYGASPHSVDFLNRVIRGIIPAETDPSKGWASNKWMHSGTWTLVTVLSSEDLGNIAML</sequence>
<accession>A0A914PC86</accession>
<organism evidence="1 2">
    <name type="scientific">Panagrolaimus davidi</name>
    <dbReference type="NCBI Taxonomy" id="227884"/>
    <lineage>
        <taxon>Eukaryota</taxon>
        <taxon>Metazoa</taxon>
        <taxon>Ecdysozoa</taxon>
        <taxon>Nematoda</taxon>
        <taxon>Chromadorea</taxon>
        <taxon>Rhabditida</taxon>
        <taxon>Tylenchina</taxon>
        <taxon>Panagrolaimomorpha</taxon>
        <taxon>Panagrolaimoidea</taxon>
        <taxon>Panagrolaimidae</taxon>
        <taxon>Panagrolaimus</taxon>
    </lineage>
</organism>
<protein>
    <submittedName>
        <fullName evidence="2">Uncharacterized protein</fullName>
    </submittedName>
</protein>
<proteinExistence type="predicted"/>
<keyword evidence="1" id="KW-1185">Reference proteome</keyword>
<name>A0A914PC86_9BILA</name>
<reference evidence="2" key="1">
    <citation type="submission" date="2022-11" db="UniProtKB">
        <authorList>
            <consortium name="WormBaseParasite"/>
        </authorList>
    </citation>
    <scope>IDENTIFICATION</scope>
</reference>